<keyword evidence="10" id="KW-1185">Reference proteome</keyword>
<evidence type="ECO:0000256" key="1">
    <source>
        <dbReference type="ARBA" id="ARBA00017378"/>
    </source>
</evidence>
<dbReference type="EMBL" id="CP001843">
    <property type="protein sequence ID" value="AEF84620.1"/>
    <property type="molecule type" value="Genomic_DNA"/>
</dbReference>
<dbReference type="SUPFAM" id="SSF116726">
    <property type="entry name" value="TrkA C-terminal domain-like"/>
    <property type="match status" value="2"/>
</dbReference>
<dbReference type="STRING" id="545694.TREPR_3242"/>
<reference evidence="9 10" key="2">
    <citation type="journal article" date="2011" name="ISME J.">
        <title>RNA-seq reveals cooperative metabolic interactions between two termite-gut spirochete species in co-culture.</title>
        <authorList>
            <person name="Rosenthal A.Z."/>
            <person name="Matson E.G."/>
            <person name="Eldar A."/>
            <person name="Leadbetter J.R."/>
        </authorList>
    </citation>
    <scope>NUCLEOTIDE SEQUENCE [LARGE SCALE GENOMIC DNA]</scope>
    <source>
        <strain evidence="10">ATCC BAA-887 / DSM 12427 / ZAS-2</strain>
    </source>
</reference>
<proteinExistence type="predicted"/>
<dbReference type="GO" id="GO:0015079">
    <property type="term" value="F:potassium ion transmembrane transporter activity"/>
    <property type="evidence" value="ECO:0007669"/>
    <property type="project" value="InterPro"/>
</dbReference>
<dbReference type="InterPro" id="IPR036291">
    <property type="entry name" value="NAD(P)-bd_dom_sf"/>
</dbReference>
<dbReference type="PROSITE" id="PS51202">
    <property type="entry name" value="RCK_C"/>
    <property type="match status" value="2"/>
</dbReference>
<dbReference type="RefSeq" id="WP_015707027.1">
    <property type="nucleotide sequence ID" value="NC_015578.1"/>
</dbReference>
<accession>F5YKX4</accession>
<evidence type="ECO:0000256" key="2">
    <source>
        <dbReference type="ARBA" id="ARBA00022448"/>
    </source>
</evidence>
<evidence type="ECO:0000256" key="3">
    <source>
        <dbReference type="ARBA" id="ARBA00022538"/>
    </source>
</evidence>
<gene>
    <name evidence="9" type="ordered locus">TREPR_3242</name>
</gene>
<protein>
    <recommendedName>
        <fullName evidence="1">Trk system potassium uptake protein TrkA</fullName>
    </recommendedName>
</protein>
<dbReference type="KEGG" id="tpi:TREPR_3242"/>
<evidence type="ECO:0000313" key="9">
    <source>
        <dbReference type="EMBL" id="AEF84620.1"/>
    </source>
</evidence>
<dbReference type="PANTHER" id="PTHR43833:SF5">
    <property type="entry name" value="TRK SYSTEM POTASSIUM UPTAKE PROTEIN TRKA"/>
    <property type="match status" value="1"/>
</dbReference>
<keyword evidence="2" id="KW-0813">Transport</keyword>
<reference evidence="10" key="1">
    <citation type="submission" date="2009-12" db="EMBL/GenBank/DDBJ databases">
        <title>Complete sequence of Treponema primitia strain ZAS-2.</title>
        <authorList>
            <person name="Tetu S.G."/>
            <person name="Matson E."/>
            <person name="Ren Q."/>
            <person name="Seshadri R."/>
            <person name="Elbourne L."/>
            <person name="Hassan K.A."/>
            <person name="Durkin A."/>
            <person name="Radune D."/>
            <person name="Mohamoud Y."/>
            <person name="Shay R."/>
            <person name="Jin S."/>
            <person name="Zhang X."/>
            <person name="Lucey K."/>
            <person name="Ballor N.R."/>
            <person name="Ottesen E."/>
            <person name="Rosenthal R."/>
            <person name="Allen A."/>
            <person name="Leadbetter J.R."/>
            <person name="Paulsen I.T."/>
        </authorList>
    </citation>
    <scope>NUCLEOTIDE SEQUENCE [LARGE SCALE GENOMIC DNA]</scope>
    <source>
        <strain evidence="10">ATCC BAA-887 / DSM 12427 / ZAS-2</strain>
    </source>
</reference>
<evidence type="ECO:0000256" key="5">
    <source>
        <dbReference type="ARBA" id="ARBA00023027"/>
    </source>
</evidence>
<dbReference type="HOGENOM" id="CLU_046525_0_3_12"/>
<dbReference type="PROSITE" id="PS51201">
    <property type="entry name" value="RCK_N"/>
    <property type="match status" value="1"/>
</dbReference>
<dbReference type="Gene3D" id="3.30.70.1450">
    <property type="entry name" value="Regulator of K+ conductance, C-terminal domain"/>
    <property type="match status" value="2"/>
</dbReference>
<evidence type="ECO:0000256" key="4">
    <source>
        <dbReference type="ARBA" id="ARBA00022958"/>
    </source>
</evidence>
<dbReference type="PRINTS" id="PR00335">
    <property type="entry name" value="KUPTAKETRKA"/>
</dbReference>
<dbReference type="Gene3D" id="3.40.50.720">
    <property type="entry name" value="NAD(P)-binding Rossmann-like Domain"/>
    <property type="match status" value="2"/>
</dbReference>
<dbReference type="InterPro" id="IPR006036">
    <property type="entry name" value="K_uptake_TrkA"/>
</dbReference>
<dbReference type="Pfam" id="PF02254">
    <property type="entry name" value="TrkA_N"/>
    <property type="match status" value="2"/>
</dbReference>
<keyword evidence="5" id="KW-0520">NAD</keyword>
<dbReference type="InterPro" id="IPR003148">
    <property type="entry name" value="RCK_N"/>
</dbReference>
<evidence type="ECO:0000313" key="10">
    <source>
        <dbReference type="Proteomes" id="UP000009223"/>
    </source>
</evidence>
<dbReference type="eggNOG" id="COG0569">
    <property type="taxonomic scope" value="Bacteria"/>
</dbReference>
<dbReference type="PANTHER" id="PTHR43833">
    <property type="entry name" value="POTASSIUM CHANNEL PROTEIN 2-RELATED-RELATED"/>
    <property type="match status" value="1"/>
</dbReference>
<feature type="domain" description="RCK N-terminal" evidence="7">
    <location>
        <begin position="1"/>
        <end position="121"/>
    </location>
</feature>
<evidence type="ECO:0000256" key="6">
    <source>
        <dbReference type="ARBA" id="ARBA00023065"/>
    </source>
</evidence>
<keyword evidence="4" id="KW-0630">Potassium</keyword>
<dbReference type="GO" id="GO:0005886">
    <property type="term" value="C:plasma membrane"/>
    <property type="evidence" value="ECO:0007669"/>
    <property type="project" value="InterPro"/>
</dbReference>
<organism evidence="9 10">
    <name type="scientific">Treponema primitia (strain ATCC BAA-887 / DSM 12427 / ZAS-2)</name>
    <dbReference type="NCBI Taxonomy" id="545694"/>
    <lineage>
        <taxon>Bacteria</taxon>
        <taxon>Pseudomonadati</taxon>
        <taxon>Spirochaetota</taxon>
        <taxon>Spirochaetia</taxon>
        <taxon>Spirochaetales</taxon>
        <taxon>Treponemataceae</taxon>
        <taxon>Treponema</taxon>
    </lineage>
</organism>
<keyword evidence="6" id="KW-0406">Ion transport</keyword>
<sequence>MRIVIVGGGMVGTLLARHLIHEKHDVSLIEANEERARHASNRLDCLVIHDGGNSISALEEAGIAKADALVCVTDSDEVNMITCGLAASRYPELLKIARVRNDDYIKLNAGENRFLENRAILGIDYFVHPDVEAARSAISSIEHGAMGDILVFADTPYELGAVDINEGSKFDGLVMKDFRTLVKEDSLVTLVERREETLLPRGSTVLAPGDRLHILAKEQDLDRIFKLAGRSERVLRKIGIVGGSRVGALIAEGLLGMDKPGENRHAKSIFSRLKPFISRSGRRVTIIEKDYNLCKDLSARYPEALVLNEDISDESFVSEERIDDLDLIVTATEDQELNMIAAIYLKSRGVHRAIAMVTGSGYAAIARQLGVDVVIPMKSVVVDSILSHLMGEGITRVHRLGDGSINVVELELGPDTPAADKGIAELDLPGGGLVMLVNRGDRSFIPRGDYIFKSGDRIILIAKNGSEAEIERFFGSFQDRS</sequence>
<dbReference type="AlphaFoldDB" id="F5YKX4"/>
<dbReference type="OrthoDB" id="9775180at2"/>
<feature type="domain" description="RCK C-terminal" evidence="8">
    <location>
        <begin position="395"/>
        <end position="476"/>
    </location>
</feature>
<feature type="domain" description="RCK C-terminal" evidence="8">
    <location>
        <begin position="147"/>
        <end position="230"/>
    </location>
</feature>
<name>F5YKX4_TREPZ</name>
<evidence type="ECO:0000259" key="7">
    <source>
        <dbReference type="PROSITE" id="PS51201"/>
    </source>
</evidence>
<dbReference type="Proteomes" id="UP000009223">
    <property type="component" value="Chromosome"/>
</dbReference>
<dbReference type="InterPro" id="IPR050721">
    <property type="entry name" value="Trk_Ktr_HKT_K-transport"/>
</dbReference>
<dbReference type="SUPFAM" id="SSF51735">
    <property type="entry name" value="NAD(P)-binding Rossmann-fold domains"/>
    <property type="match status" value="2"/>
</dbReference>
<dbReference type="Pfam" id="PF02080">
    <property type="entry name" value="TrkA_C"/>
    <property type="match status" value="2"/>
</dbReference>
<dbReference type="InterPro" id="IPR036721">
    <property type="entry name" value="RCK_C_sf"/>
</dbReference>
<keyword evidence="3" id="KW-0633">Potassium transport</keyword>
<dbReference type="InterPro" id="IPR006037">
    <property type="entry name" value="RCK_C"/>
</dbReference>
<evidence type="ECO:0000259" key="8">
    <source>
        <dbReference type="PROSITE" id="PS51202"/>
    </source>
</evidence>